<reference evidence="1 2" key="1">
    <citation type="submission" date="2019-11" db="EMBL/GenBank/DDBJ databases">
        <title>Venturia inaequalis Genome Resource.</title>
        <authorList>
            <person name="Lichtner F.J."/>
        </authorList>
    </citation>
    <scope>NUCLEOTIDE SEQUENCE [LARGE SCALE GENOMIC DNA]</scope>
    <source>
        <strain evidence="1">Bline_iso_100314</strain>
    </source>
</reference>
<organism evidence="1 2">
    <name type="scientific">Venturia inaequalis</name>
    <name type="common">Apple scab fungus</name>
    <dbReference type="NCBI Taxonomy" id="5025"/>
    <lineage>
        <taxon>Eukaryota</taxon>
        <taxon>Fungi</taxon>
        <taxon>Dikarya</taxon>
        <taxon>Ascomycota</taxon>
        <taxon>Pezizomycotina</taxon>
        <taxon>Dothideomycetes</taxon>
        <taxon>Pleosporomycetidae</taxon>
        <taxon>Venturiales</taxon>
        <taxon>Venturiaceae</taxon>
        <taxon>Venturia</taxon>
    </lineage>
</organism>
<accession>A0A8H3Z269</accession>
<evidence type="ECO:0000313" key="1">
    <source>
        <dbReference type="EMBL" id="KAE9977997.1"/>
    </source>
</evidence>
<proteinExistence type="predicted"/>
<gene>
    <name evidence="1" type="ORF">BLS_000994</name>
</gene>
<comment type="caution">
    <text evidence="1">The sequence shown here is derived from an EMBL/GenBank/DDBJ whole genome shotgun (WGS) entry which is preliminary data.</text>
</comment>
<dbReference type="Proteomes" id="UP000433883">
    <property type="component" value="Unassembled WGS sequence"/>
</dbReference>
<evidence type="ECO:0000313" key="2">
    <source>
        <dbReference type="Proteomes" id="UP000433883"/>
    </source>
</evidence>
<sequence length="124" mass="14677">MNTKMTSFLDFPREIRQKILTETYKPQTAVSTSYVNHLSYLSRKAWRRELMAESRNVENWVKKKQRMEKWYRILVKVDPTVRDDMELVVEGWYEELSVVFQNLGLMTLGLRAAPSTVHVARRPG</sequence>
<dbReference type="EMBL" id="WNWQ01000120">
    <property type="protein sequence ID" value="KAE9977997.1"/>
    <property type="molecule type" value="Genomic_DNA"/>
</dbReference>
<dbReference type="AlphaFoldDB" id="A0A8H3Z269"/>
<name>A0A8H3Z269_VENIN</name>
<protein>
    <submittedName>
        <fullName evidence="1">Uncharacterized protein</fullName>
    </submittedName>
</protein>